<dbReference type="Gene3D" id="3.10.310.70">
    <property type="match status" value="1"/>
</dbReference>
<protein>
    <submittedName>
        <fullName evidence="2">Amidohydrolase</fullName>
        <ecNumber evidence="2">3.5.-.-</ecNumber>
    </submittedName>
</protein>
<feature type="domain" description="Amidohydrolase 3" evidence="1">
    <location>
        <begin position="55"/>
        <end position="504"/>
    </location>
</feature>
<evidence type="ECO:0000313" key="3">
    <source>
        <dbReference type="Proteomes" id="UP001596414"/>
    </source>
</evidence>
<dbReference type="InterPro" id="IPR011059">
    <property type="entry name" value="Metal-dep_hydrolase_composite"/>
</dbReference>
<dbReference type="Pfam" id="PF07969">
    <property type="entry name" value="Amidohydro_3"/>
    <property type="match status" value="1"/>
</dbReference>
<dbReference type="CDD" id="cd01300">
    <property type="entry name" value="YtcJ_like"/>
    <property type="match status" value="1"/>
</dbReference>
<dbReference type="EMBL" id="JBHSZQ010000004">
    <property type="protein sequence ID" value="MFC7125137.1"/>
    <property type="molecule type" value="Genomic_DNA"/>
</dbReference>
<dbReference type="GO" id="GO:0016787">
    <property type="term" value="F:hydrolase activity"/>
    <property type="evidence" value="ECO:0007669"/>
    <property type="project" value="UniProtKB-KW"/>
</dbReference>
<comment type="caution">
    <text evidence="2">The sequence shown here is derived from an EMBL/GenBank/DDBJ whole genome shotgun (WGS) entry which is preliminary data.</text>
</comment>
<evidence type="ECO:0000313" key="2">
    <source>
        <dbReference type="EMBL" id="MFC7125137.1"/>
    </source>
</evidence>
<dbReference type="SUPFAM" id="SSF51338">
    <property type="entry name" value="Composite domain of metallo-dependent hydrolases"/>
    <property type="match status" value="1"/>
</dbReference>
<dbReference type="PANTHER" id="PTHR22642">
    <property type="entry name" value="IMIDAZOLONEPROPIONASE"/>
    <property type="match status" value="1"/>
</dbReference>
<name>A0ABD5X2E8_9EURY</name>
<dbReference type="InterPro" id="IPR013108">
    <property type="entry name" value="Amidohydro_3"/>
</dbReference>
<dbReference type="RefSeq" id="WP_267636137.1">
    <property type="nucleotide sequence ID" value="NZ_JAODIY010000004.1"/>
</dbReference>
<organism evidence="2 3">
    <name type="scientific">Halovenus rubra</name>
    <dbReference type="NCBI Taxonomy" id="869890"/>
    <lineage>
        <taxon>Archaea</taxon>
        <taxon>Methanobacteriati</taxon>
        <taxon>Methanobacteriota</taxon>
        <taxon>Stenosarchaea group</taxon>
        <taxon>Halobacteria</taxon>
        <taxon>Halobacteriales</taxon>
        <taxon>Haloarculaceae</taxon>
        <taxon>Halovenus</taxon>
    </lineage>
</organism>
<dbReference type="AlphaFoldDB" id="A0ABD5X2E8"/>
<dbReference type="Gene3D" id="2.30.40.10">
    <property type="entry name" value="Urease, subunit C, domain 1"/>
    <property type="match status" value="1"/>
</dbReference>
<dbReference type="Gene3D" id="3.20.20.140">
    <property type="entry name" value="Metal-dependent hydrolases"/>
    <property type="match status" value="1"/>
</dbReference>
<evidence type="ECO:0000259" key="1">
    <source>
        <dbReference type="Pfam" id="PF07969"/>
    </source>
</evidence>
<keyword evidence="2" id="KW-0378">Hydrolase</keyword>
<proteinExistence type="predicted"/>
<dbReference type="InterPro" id="IPR033932">
    <property type="entry name" value="YtcJ-like"/>
</dbReference>
<dbReference type="SUPFAM" id="SSF51556">
    <property type="entry name" value="Metallo-dependent hydrolases"/>
    <property type="match status" value="1"/>
</dbReference>
<dbReference type="PANTHER" id="PTHR22642:SF2">
    <property type="entry name" value="PROTEIN LONG AFTER FAR-RED 3"/>
    <property type="match status" value="1"/>
</dbReference>
<dbReference type="EC" id="3.5.-.-" evidence="2"/>
<dbReference type="InterPro" id="IPR032466">
    <property type="entry name" value="Metal_Hydrolase"/>
</dbReference>
<reference evidence="2 3" key="1">
    <citation type="journal article" date="2014" name="Int. J. Syst. Evol. Microbiol.">
        <title>Complete genome sequence of Corynebacterium casei LMG S-19264T (=DSM 44701T), isolated from a smear-ripened cheese.</title>
        <authorList>
            <consortium name="US DOE Joint Genome Institute (JGI-PGF)"/>
            <person name="Walter F."/>
            <person name="Albersmeier A."/>
            <person name="Kalinowski J."/>
            <person name="Ruckert C."/>
        </authorList>
    </citation>
    <scope>NUCLEOTIDE SEQUENCE [LARGE SCALE GENOMIC DNA]</scope>
    <source>
        <strain evidence="2 3">CGMCC 4.7215</strain>
    </source>
</reference>
<sequence length="508" mass="55154">MTQAADVILTNGAVHPLTNGETGAPRAEAVAVKDGTIVRVDSAYEVDFLNGVETDVVDLEGRTLLPGFIDAHTHMVMVGRYAAEADLSGVADPQSCLDLLANQRDESEGWVLGFGYDESNWGGDYLTRDQLDNISTERPVVAYREDMHLASVNSVVLNGYQDQMPTGDVRTESGEPTGVLVEDALDVLWDEISPDPAGMREYLRAAQDEANSLGITGVHDMVRQSHAPRVYRDMDMDDELSLRVRINYWRDHLDAVLEAGLRTNHGSDRVQVGGIKTFTDGSIGGRTARLSEPYDDADEVGDWVVDPETVRELVEQVDDAGLQMTIHAIGDNAIELALDAYESADGERHRIEHVEVVRDDLVERLADDDVVVSAQPNFLKWAREDGLYADRLGEERRTASNPLGTLLAAGATLAFGSDCMPMDPLFGIDQTVNAPASGQELSVTDALRGYTSGAAYAGFDEDRLGTIEEGNCADFVALAESPWETDDIAGIDVSMTVVGGDVVYDARE</sequence>
<gene>
    <name evidence="2" type="ORF">ACFQJ7_03670</name>
</gene>
<accession>A0ABD5X2E8</accession>
<dbReference type="Proteomes" id="UP001596414">
    <property type="component" value="Unassembled WGS sequence"/>
</dbReference>